<dbReference type="SUPFAM" id="SSF46785">
    <property type="entry name" value="Winged helix' DNA-binding domain"/>
    <property type="match status" value="1"/>
</dbReference>
<dbReference type="RefSeq" id="WP_310227667.1">
    <property type="nucleotide sequence ID" value="NZ_JAVDWV010000030.1"/>
</dbReference>
<organism evidence="5 6">
    <name type="scientific">Sphingobium xenophagum</name>
    <dbReference type="NCBI Taxonomy" id="121428"/>
    <lineage>
        <taxon>Bacteria</taxon>
        <taxon>Pseudomonadati</taxon>
        <taxon>Pseudomonadota</taxon>
        <taxon>Alphaproteobacteria</taxon>
        <taxon>Sphingomonadales</taxon>
        <taxon>Sphingomonadaceae</taxon>
        <taxon>Sphingobium</taxon>
    </lineage>
</organism>
<dbReference type="EMBL" id="JAVDWV010000030">
    <property type="protein sequence ID" value="MDR7157142.1"/>
    <property type="molecule type" value="Genomic_DNA"/>
</dbReference>
<dbReference type="CDD" id="cd00038">
    <property type="entry name" value="CAP_ED"/>
    <property type="match status" value="1"/>
</dbReference>
<dbReference type="Gene3D" id="1.10.10.10">
    <property type="entry name" value="Winged helix-like DNA-binding domain superfamily/Winged helix DNA-binding domain"/>
    <property type="match status" value="1"/>
</dbReference>
<protein>
    <submittedName>
        <fullName evidence="5">CRP-like cAMP-binding protein</fullName>
    </submittedName>
</protein>
<proteinExistence type="predicted"/>
<keyword evidence="6" id="KW-1185">Reference proteome</keyword>
<dbReference type="Proteomes" id="UP001267638">
    <property type="component" value="Unassembled WGS sequence"/>
</dbReference>
<name>A0ABU1X7X1_SPHXE</name>
<dbReference type="PROSITE" id="PS51063">
    <property type="entry name" value="HTH_CRP_2"/>
    <property type="match status" value="1"/>
</dbReference>
<keyword evidence="2" id="KW-0238">DNA-binding</keyword>
<keyword evidence="3" id="KW-0804">Transcription</keyword>
<evidence type="ECO:0000256" key="1">
    <source>
        <dbReference type="ARBA" id="ARBA00023015"/>
    </source>
</evidence>
<sequence length="260" mass="29054">MQCKQIGGLKHLSDLGLFVQRLLARSRLTEEEQHAIMALPTYEMEVRARQDFVPLGEETDYCCYIASGLVARVGQVKNGSRQTTALHIPGDMADLHSAVRPIGIGGLTALTDTLILRIPHAAVRTLGRDFPAIAEAFWRDCILDAAILMQWAVNLGRKDARSRLAHILCELAIRYGGGRGYPLLEFDLPMVQEQLGDAAALTSVHVNRSLKTLRQERLVTVRGGIVQIHDWQRLMQAGEFDPTYLVADTFPDRQKRLVFQ</sequence>
<dbReference type="InterPro" id="IPR012318">
    <property type="entry name" value="HTH_CRP"/>
</dbReference>
<dbReference type="SUPFAM" id="SSF51206">
    <property type="entry name" value="cAMP-binding domain-like"/>
    <property type="match status" value="1"/>
</dbReference>
<evidence type="ECO:0000259" key="4">
    <source>
        <dbReference type="PROSITE" id="PS51063"/>
    </source>
</evidence>
<dbReference type="Gene3D" id="2.60.120.10">
    <property type="entry name" value="Jelly Rolls"/>
    <property type="match status" value="1"/>
</dbReference>
<keyword evidence="1" id="KW-0805">Transcription regulation</keyword>
<comment type="caution">
    <text evidence="5">The sequence shown here is derived from an EMBL/GenBank/DDBJ whole genome shotgun (WGS) entry which is preliminary data.</text>
</comment>
<evidence type="ECO:0000256" key="2">
    <source>
        <dbReference type="ARBA" id="ARBA00023125"/>
    </source>
</evidence>
<dbReference type="InterPro" id="IPR036390">
    <property type="entry name" value="WH_DNA-bd_sf"/>
</dbReference>
<dbReference type="Pfam" id="PF13545">
    <property type="entry name" value="HTH_Crp_2"/>
    <property type="match status" value="1"/>
</dbReference>
<evidence type="ECO:0000313" key="6">
    <source>
        <dbReference type="Proteomes" id="UP001267638"/>
    </source>
</evidence>
<feature type="domain" description="HTH crp-type" evidence="4">
    <location>
        <begin position="158"/>
        <end position="232"/>
    </location>
</feature>
<evidence type="ECO:0000313" key="5">
    <source>
        <dbReference type="EMBL" id="MDR7157142.1"/>
    </source>
</evidence>
<evidence type="ECO:0000256" key="3">
    <source>
        <dbReference type="ARBA" id="ARBA00023163"/>
    </source>
</evidence>
<gene>
    <name evidence="5" type="ORF">J2W40_003990</name>
</gene>
<dbReference type="InterPro" id="IPR000595">
    <property type="entry name" value="cNMP-bd_dom"/>
</dbReference>
<accession>A0ABU1X7X1</accession>
<dbReference type="InterPro" id="IPR014710">
    <property type="entry name" value="RmlC-like_jellyroll"/>
</dbReference>
<dbReference type="InterPro" id="IPR036388">
    <property type="entry name" value="WH-like_DNA-bd_sf"/>
</dbReference>
<reference evidence="5 6" key="1">
    <citation type="submission" date="2023-07" db="EMBL/GenBank/DDBJ databases">
        <title>Sorghum-associated microbial communities from plants grown in Nebraska, USA.</title>
        <authorList>
            <person name="Schachtman D."/>
        </authorList>
    </citation>
    <scope>NUCLEOTIDE SEQUENCE [LARGE SCALE GENOMIC DNA]</scope>
    <source>
        <strain evidence="5 6">4256</strain>
    </source>
</reference>
<dbReference type="InterPro" id="IPR018490">
    <property type="entry name" value="cNMP-bd_dom_sf"/>
</dbReference>